<dbReference type="EMBL" id="MKHE01000002">
    <property type="protein sequence ID" value="OWK17404.1"/>
    <property type="molecule type" value="Genomic_DNA"/>
</dbReference>
<reference evidence="2 3" key="1">
    <citation type="journal article" date="2018" name="Mol. Genet. Genomics">
        <title>The red deer Cervus elaphus genome CerEla1.0: sequencing, annotating, genes, and chromosomes.</title>
        <authorList>
            <person name="Bana N.A."/>
            <person name="Nyiri A."/>
            <person name="Nagy J."/>
            <person name="Frank K."/>
            <person name="Nagy T."/>
            <person name="Steger V."/>
            <person name="Schiller M."/>
            <person name="Lakatos P."/>
            <person name="Sugar L."/>
            <person name="Horn P."/>
            <person name="Barta E."/>
            <person name="Orosz L."/>
        </authorList>
    </citation>
    <scope>NUCLEOTIDE SEQUENCE [LARGE SCALE GENOMIC DNA]</scope>
    <source>
        <strain evidence="2">Hungarian</strain>
    </source>
</reference>
<organism evidence="2 3">
    <name type="scientific">Cervus elaphus hippelaphus</name>
    <name type="common">European red deer</name>
    <dbReference type="NCBI Taxonomy" id="46360"/>
    <lineage>
        <taxon>Eukaryota</taxon>
        <taxon>Metazoa</taxon>
        <taxon>Chordata</taxon>
        <taxon>Craniata</taxon>
        <taxon>Vertebrata</taxon>
        <taxon>Euteleostomi</taxon>
        <taxon>Mammalia</taxon>
        <taxon>Eutheria</taxon>
        <taxon>Laurasiatheria</taxon>
        <taxon>Artiodactyla</taxon>
        <taxon>Ruminantia</taxon>
        <taxon>Pecora</taxon>
        <taxon>Cervidae</taxon>
        <taxon>Cervinae</taxon>
        <taxon>Cervus</taxon>
    </lineage>
</organism>
<feature type="compositionally biased region" description="Basic and acidic residues" evidence="1">
    <location>
        <begin position="31"/>
        <end position="55"/>
    </location>
</feature>
<sequence>MKEEAFLRRRFSLCPPSSTPQKLSRNLLVGGEHELDVGTGKDMEPHGSSPPRDEGPPTPGSATKVPPVRALLWGARDRGPPGAAG</sequence>
<protein>
    <submittedName>
        <fullName evidence="2">Uncharacterized protein</fullName>
    </submittedName>
</protein>
<dbReference type="OrthoDB" id="10053431at2759"/>
<accession>A0A212DGX6</accession>
<gene>
    <name evidence="2" type="ORF">Celaphus_00013136</name>
</gene>
<keyword evidence="3" id="KW-1185">Reference proteome</keyword>
<dbReference type="Proteomes" id="UP000242450">
    <property type="component" value="Chromosome 2"/>
</dbReference>
<feature type="compositionally biased region" description="Polar residues" evidence="1">
    <location>
        <begin position="15"/>
        <end position="24"/>
    </location>
</feature>
<evidence type="ECO:0000256" key="1">
    <source>
        <dbReference type="SAM" id="MobiDB-lite"/>
    </source>
</evidence>
<evidence type="ECO:0000313" key="2">
    <source>
        <dbReference type="EMBL" id="OWK17404.1"/>
    </source>
</evidence>
<feature type="region of interest" description="Disordered" evidence="1">
    <location>
        <begin position="13"/>
        <end position="85"/>
    </location>
</feature>
<dbReference type="AlphaFoldDB" id="A0A212DGX6"/>
<proteinExistence type="predicted"/>
<name>A0A212DGX6_CEREH</name>
<comment type="caution">
    <text evidence="2">The sequence shown here is derived from an EMBL/GenBank/DDBJ whole genome shotgun (WGS) entry which is preliminary data.</text>
</comment>
<evidence type="ECO:0000313" key="3">
    <source>
        <dbReference type="Proteomes" id="UP000242450"/>
    </source>
</evidence>
<feature type="non-terminal residue" evidence="2">
    <location>
        <position position="85"/>
    </location>
</feature>